<proteinExistence type="predicted"/>
<dbReference type="EMBL" id="BMAW01128190">
    <property type="protein sequence ID" value="GFU24379.1"/>
    <property type="molecule type" value="Genomic_DNA"/>
</dbReference>
<gene>
    <name evidence="1" type="ORF">NPIL_658821</name>
</gene>
<comment type="caution">
    <text evidence="1">The sequence shown here is derived from an EMBL/GenBank/DDBJ whole genome shotgun (WGS) entry which is preliminary data.</text>
</comment>
<keyword evidence="2" id="KW-1185">Reference proteome</keyword>
<reference evidence="1" key="1">
    <citation type="submission" date="2020-08" db="EMBL/GenBank/DDBJ databases">
        <title>Multicomponent nature underlies the extraordinary mechanical properties of spider dragline silk.</title>
        <authorList>
            <person name="Kono N."/>
            <person name="Nakamura H."/>
            <person name="Mori M."/>
            <person name="Yoshida Y."/>
            <person name="Ohtoshi R."/>
            <person name="Malay A.D."/>
            <person name="Moran D.A.P."/>
            <person name="Tomita M."/>
            <person name="Numata K."/>
            <person name="Arakawa K."/>
        </authorList>
    </citation>
    <scope>NUCLEOTIDE SEQUENCE</scope>
</reference>
<sequence length="59" mass="6807">MICLTHYMSGGTVKNWFLPLETIKTKDEASMKTGRFYSTPSDEQFALLFFTPNLDIEKI</sequence>
<feature type="non-terminal residue" evidence="1">
    <location>
        <position position="59"/>
    </location>
</feature>
<evidence type="ECO:0000313" key="1">
    <source>
        <dbReference type="EMBL" id="GFU24379.1"/>
    </source>
</evidence>
<accession>A0A8X6UIJ6</accession>
<organism evidence="1 2">
    <name type="scientific">Nephila pilipes</name>
    <name type="common">Giant wood spider</name>
    <name type="synonym">Nephila maculata</name>
    <dbReference type="NCBI Taxonomy" id="299642"/>
    <lineage>
        <taxon>Eukaryota</taxon>
        <taxon>Metazoa</taxon>
        <taxon>Ecdysozoa</taxon>
        <taxon>Arthropoda</taxon>
        <taxon>Chelicerata</taxon>
        <taxon>Arachnida</taxon>
        <taxon>Araneae</taxon>
        <taxon>Araneomorphae</taxon>
        <taxon>Entelegynae</taxon>
        <taxon>Araneoidea</taxon>
        <taxon>Nephilidae</taxon>
        <taxon>Nephila</taxon>
    </lineage>
</organism>
<dbReference type="Proteomes" id="UP000887013">
    <property type="component" value="Unassembled WGS sequence"/>
</dbReference>
<evidence type="ECO:0000313" key="2">
    <source>
        <dbReference type="Proteomes" id="UP000887013"/>
    </source>
</evidence>
<dbReference type="AlphaFoldDB" id="A0A8X6UIJ6"/>
<protein>
    <submittedName>
        <fullName evidence="1">Uncharacterized protein</fullName>
    </submittedName>
</protein>
<name>A0A8X6UIJ6_NEPPI</name>